<keyword evidence="7 10" id="KW-0067">ATP-binding</keyword>
<dbReference type="EMBL" id="VAHF01000005">
    <property type="protein sequence ID" value="TXG61197.1"/>
    <property type="molecule type" value="Genomic_DNA"/>
</dbReference>
<dbReference type="SUPFAM" id="SSF56112">
    <property type="entry name" value="Protein kinase-like (PK-like)"/>
    <property type="match status" value="1"/>
</dbReference>
<dbReference type="FunFam" id="1.10.510.10:FF:000193">
    <property type="entry name" value="Serine/threonine-protein kinase CTR1"/>
    <property type="match status" value="1"/>
</dbReference>
<dbReference type="InterPro" id="IPR008271">
    <property type="entry name" value="Ser/Thr_kinase_AS"/>
</dbReference>
<dbReference type="GO" id="GO:0004674">
    <property type="term" value="F:protein serine/threonine kinase activity"/>
    <property type="evidence" value="ECO:0007669"/>
    <property type="project" value="UniProtKB-KW"/>
</dbReference>
<evidence type="ECO:0000256" key="6">
    <source>
        <dbReference type="ARBA" id="ARBA00022777"/>
    </source>
</evidence>
<keyword evidence="4" id="KW-0808">Transferase</keyword>
<evidence type="ECO:0000256" key="8">
    <source>
        <dbReference type="ARBA" id="ARBA00047899"/>
    </source>
</evidence>
<dbReference type="CDD" id="cd13999">
    <property type="entry name" value="STKc_MAP3K-like"/>
    <property type="match status" value="1"/>
</dbReference>
<evidence type="ECO:0000313" key="15">
    <source>
        <dbReference type="Proteomes" id="UP000323000"/>
    </source>
</evidence>
<dbReference type="PROSITE" id="PS00107">
    <property type="entry name" value="PROTEIN_KINASE_ATP"/>
    <property type="match status" value="1"/>
</dbReference>
<reference evidence="15" key="1">
    <citation type="journal article" date="2019" name="Gigascience">
        <title>De novo genome assembly of the endangered Acer yangbiense, a plant species with extremely small populations endemic to Yunnan Province, China.</title>
        <authorList>
            <person name="Yang J."/>
            <person name="Wariss H.M."/>
            <person name="Tao L."/>
            <person name="Zhang R."/>
            <person name="Yun Q."/>
            <person name="Hollingsworth P."/>
            <person name="Dao Z."/>
            <person name="Luo G."/>
            <person name="Guo H."/>
            <person name="Ma Y."/>
            <person name="Sun W."/>
        </authorList>
    </citation>
    <scope>NUCLEOTIDE SEQUENCE [LARGE SCALE GENOMIC DNA]</scope>
    <source>
        <strain evidence="15">cv. Malutang</strain>
    </source>
</reference>
<name>A0A5C7HVN8_9ROSI</name>
<keyword evidence="3" id="KW-0723">Serine/threonine-protein kinase</keyword>
<dbReference type="SMART" id="SM00220">
    <property type="entry name" value="S_TKc"/>
    <property type="match status" value="1"/>
</dbReference>
<dbReference type="EC" id="2.7.11.1" evidence="2"/>
<keyword evidence="5 10" id="KW-0547">Nucleotide-binding</keyword>
<dbReference type="GO" id="GO:0010182">
    <property type="term" value="P:sugar mediated signaling pathway"/>
    <property type="evidence" value="ECO:0007669"/>
    <property type="project" value="UniProtKB-ARBA"/>
</dbReference>
<protein>
    <recommendedName>
        <fullName evidence="2">non-specific serine/threonine protein kinase</fullName>
        <ecNumber evidence="2">2.7.11.1</ecNumber>
    </recommendedName>
</protein>
<dbReference type="InterPro" id="IPR009631">
    <property type="entry name" value="CGLD27-like"/>
</dbReference>
<feature type="domain" description="Protein kinase" evidence="13">
    <location>
        <begin position="683"/>
        <end position="943"/>
    </location>
</feature>
<dbReference type="InterPro" id="IPR011009">
    <property type="entry name" value="Kinase-like_dom_sf"/>
</dbReference>
<dbReference type="Gene3D" id="3.30.200.20">
    <property type="entry name" value="Phosphorylase Kinase, domain 1"/>
    <property type="match status" value="1"/>
</dbReference>
<evidence type="ECO:0000256" key="4">
    <source>
        <dbReference type="ARBA" id="ARBA00022679"/>
    </source>
</evidence>
<comment type="caution">
    <text evidence="14">The sequence shown here is derived from an EMBL/GenBank/DDBJ whole genome shotgun (WGS) entry which is preliminary data.</text>
</comment>
<dbReference type="PROSITE" id="PS50011">
    <property type="entry name" value="PROTEIN_KINASE_DOM"/>
    <property type="match status" value="1"/>
</dbReference>
<dbReference type="GO" id="GO:0005524">
    <property type="term" value="F:ATP binding"/>
    <property type="evidence" value="ECO:0007669"/>
    <property type="project" value="UniProtKB-UniRule"/>
</dbReference>
<dbReference type="Pfam" id="PF14381">
    <property type="entry name" value="EDR1_CTR1_ARMC3_pept"/>
    <property type="match status" value="1"/>
</dbReference>
<dbReference type="OrthoDB" id="7537227at2759"/>
<evidence type="ECO:0000259" key="13">
    <source>
        <dbReference type="PROSITE" id="PS50011"/>
    </source>
</evidence>
<evidence type="ECO:0000256" key="3">
    <source>
        <dbReference type="ARBA" id="ARBA00022527"/>
    </source>
</evidence>
<dbReference type="InterPro" id="IPR000719">
    <property type="entry name" value="Prot_kinase_dom"/>
</dbReference>
<dbReference type="InterPro" id="IPR055164">
    <property type="entry name" value="EDR1/CTR1/ARMC3-like_pept-like"/>
</dbReference>
<feature type="compositionally biased region" description="Low complexity" evidence="11">
    <location>
        <begin position="429"/>
        <end position="440"/>
    </location>
</feature>
<dbReference type="Proteomes" id="UP000323000">
    <property type="component" value="Chromosome 5"/>
</dbReference>
<dbReference type="PRINTS" id="PR00109">
    <property type="entry name" value="TYRKINASE"/>
</dbReference>
<organism evidence="14 15">
    <name type="scientific">Acer yangbiense</name>
    <dbReference type="NCBI Taxonomy" id="1000413"/>
    <lineage>
        <taxon>Eukaryota</taxon>
        <taxon>Viridiplantae</taxon>
        <taxon>Streptophyta</taxon>
        <taxon>Embryophyta</taxon>
        <taxon>Tracheophyta</taxon>
        <taxon>Spermatophyta</taxon>
        <taxon>Magnoliopsida</taxon>
        <taxon>eudicotyledons</taxon>
        <taxon>Gunneridae</taxon>
        <taxon>Pentapetalae</taxon>
        <taxon>rosids</taxon>
        <taxon>malvids</taxon>
        <taxon>Sapindales</taxon>
        <taxon>Sapindaceae</taxon>
        <taxon>Hippocastanoideae</taxon>
        <taxon>Acereae</taxon>
        <taxon>Acer</taxon>
    </lineage>
</organism>
<feature type="region of interest" description="Disordered" evidence="11">
    <location>
        <begin position="424"/>
        <end position="444"/>
    </location>
</feature>
<accession>A0A5C7HVN8</accession>
<keyword evidence="15" id="KW-1185">Reference proteome</keyword>
<dbReference type="PROSITE" id="PS00108">
    <property type="entry name" value="PROTEIN_KINASE_ST"/>
    <property type="match status" value="1"/>
</dbReference>
<keyword evidence="12" id="KW-0472">Membrane</keyword>
<keyword evidence="12" id="KW-1133">Transmembrane helix</keyword>
<evidence type="ECO:0000256" key="12">
    <source>
        <dbReference type="SAM" id="Phobius"/>
    </source>
</evidence>
<sequence length="1185" mass="130346">MSKMKHLLRKLHIGGGLNEHQRLDEVRPGVNTTSPTQNPSTSSSSSSGSSTMGRIATVESPVNDPTPSDNTGVDFSMLEEEFQVQLALAISASDPDAREEVESAQIDAAKRMSLGCRSASVTDADALVEFLSLRYWSYNTVNYDEKIMDGFYDVYGITSNSVSQGKMPLLVDLQAISLSDNLDYEVILVNRLIDPKLQELEKKAYNVSVECQFYELGPVLSGLIQKVADIVVERMGGPVGGADEIYGRWITRRTELRNSLNTNIFPLGCLDVGLSRHRALLFKVLADRINLPCMLVKGSYYTGTDDGAVNLIKIDNGSEFIIDLMGAPGTLIPAEVPSSHLQTAGVDLRGFPSEMSPSSCLVLNKGIEALAVSPVLDSIPEVDSSRLEEVSFVGKQTNQDALNLADKNQSERFEHDFGKLFPSLRKQSESSSGTPGKSSSAQKKKVKNVSKYVISAAKNPEFAQKLHAVLLESGASPPPDLFLDINTQDMGEEQVSIADGKNVGDGVHCQSDKLLPCKQSLVTSIGVASNNFNYENNWKQPAQEVEPDIIKSDLFLSSDTTRDGFVIVGNRADEPIPTYATGLNIVPVNLPGIVARASYEKQIHGSSLPSSAEFCNGQPESASVNDNRLIGRNSNYNELGKESAGELTQMIDNGLPAPCNGLTDGINPMLGDVAEWEILWEDLQIGERIGIGSYGEVYHADWNGTEVAVKKFLDQDVTGDALLQFKCEVEIMLRLRHPNVVLFMGAVTRRPHFSILTEFLPRGSLYRLLHRPNPLLDEKRRMRMALDVAKGMNYLHTSHPTIVHRDLKSPNLLVDKNWVVKVCDFGLSRLKHHTFLSSKSTAGTPEWMAPEVLRNEPANEKCDVYSFGVILWELATLRIPWKGLNPMQVVGAVGFQNRRLEIPEDIDPAIAQIICDCWQTEPHLRPSFAQLMSRLRCFQRLYVDRSNSTNQFEHLSSSSSSSSIRSRNGSSNMAPLPETDCPVPADQQPINEYQNLSTSFPFSWASGDIVEYCSRLFVTGASFTLFIALPVAWFGAVGSDSDPLIKIVGSVSSGILFVTLAVVRMYLGWAYVGNRLLSATVEYEETGWYDGQIWVKTAQVLARDRLLGSFQVKPVLSRLKYSLVSLGASLFFCALLLINLEGSSQKEYYSTTPESGGRSVPGVYNDDSARWFEPDAFHGGEPSLP</sequence>
<evidence type="ECO:0000256" key="10">
    <source>
        <dbReference type="PROSITE-ProRule" id="PRU10141"/>
    </source>
</evidence>
<comment type="catalytic activity">
    <reaction evidence="9">
        <text>L-seryl-[protein] + ATP = O-phospho-L-seryl-[protein] + ADP + H(+)</text>
        <dbReference type="Rhea" id="RHEA:17989"/>
        <dbReference type="Rhea" id="RHEA-COMP:9863"/>
        <dbReference type="Rhea" id="RHEA-COMP:11604"/>
        <dbReference type="ChEBI" id="CHEBI:15378"/>
        <dbReference type="ChEBI" id="CHEBI:29999"/>
        <dbReference type="ChEBI" id="CHEBI:30616"/>
        <dbReference type="ChEBI" id="CHEBI:83421"/>
        <dbReference type="ChEBI" id="CHEBI:456216"/>
        <dbReference type="EC" id="2.7.11.1"/>
    </reaction>
</comment>
<dbReference type="InterPro" id="IPR017441">
    <property type="entry name" value="Protein_kinase_ATP_BS"/>
</dbReference>
<feature type="transmembrane region" description="Helical" evidence="12">
    <location>
        <begin position="1121"/>
        <end position="1140"/>
    </location>
</feature>
<feature type="transmembrane region" description="Helical" evidence="12">
    <location>
        <begin position="1044"/>
        <end position="1067"/>
    </location>
</feature>
<feature type="binding site" evidence="10">
    <location>
        <position position="711"/>
    </location>
    <ligand>
        <name>ATP</name>
        <dbReference type="ChEBI" id="CHEBI:30616"/>
    </ligand>
</feature>
<dbReference type="PANTHER" id="PTHR44329">
    <property type="entry name" value="SERINE/THREONINE-PROTEIN KINASE TNNI3K-RELATED"/>
    <property type="match status" value="1"/>
</dbReference>
<dbReference type="Pfam" id="PF07714">
    <property type="entry name" value="PK_Tyr_Ser-Thr"/>
    <property type="match status" value="1"/>
</dbReference>
<evidence type="ECO:0000256" key="9">
    <source>
        <dbReference type="ARBA" id="ARBA00048679"/>
    </source>
</evidence>
<evidence type="ECO:0000256" key="2">
    <source>
        <dbReference type="ARBA" id="ARBA00012513"/>
    </source>
</evidence>
<dbReference type="Pfam" id="PF06799">
    <property type="entry name" value="CGLD27-like"/>
    <property type="match status" value="1"/>
</dbReference>
<keyword evidence="12" id="KW-0812">Transmembrane</keyword>
<evidence type="ECO:0000256" key="11">
    <source>
        <dbReference type="SAM" id="MobiDB-lite"/>
    </source>
</evidence>
<dbReference type="FunFam" id="3.30.200.20:FF:000060">
    <property type="entry name" value="Serine/threonine-protein kinase isoform 1"/>
    <property type="match status" value="1"/>
</dbReference>
<dbReference type="Gene3D" id="1.10.510.10">
    <property type="entry name" value="Transferase(Phosphotransferase) domain 1"/>
    <property type="match status" value="1"/>
</dbReference>
<proteinExistence type="inferred from homology"/>
<evidence type="ECO:0000256" key="7">
    <source>
        <dbReference type="ARBA" id="ARBA00022840"/>
    </source>
</evidence>
<comment type="similarity">
    <text evidence="1">Belongs to the protein kinase superfamily. TKL Ser/Thr protein kinase family. RAF subfamily.</text>
</comment>
<comment type="catalytic activity">
    <reaction evidence="8">
        <text>L-threonyl-[protein] + ATP = O-phospho-L-threonyl-[protein] + ADP + H(+)</text>
        <dbReference type="Rhea" id="RHEA:46608"/>
        <dbReference type="Rhea" id="RHEA-COMP:11060"/>
        <dbReference type="Rhea" id="RHEA-COMP:11605"/>
        <dbReference type="ChEBI" id="CHEBI:15378"/>
        <dbReference type="ChEBI" id="CHEBI:30013"/>
        <dbReference type="ChEBI" id="CHEBI:30616"/>
        <dbReference type="ChEBI" id="CHEBI:61977"/>
        <dbReference type="ChEBI" id="CHEBI:456216"/>
        <dbReference type="EC" id="2.7.11.1"/>
    </reaction>
</comment>
<keyword evidence="6" id="KW-0418">Kinase</keyword>
<dbReference type="InterPro" id="IPR051681">
    <property type="entry name" value="Ser/Thr_Kinases-Pseudokinases"/>
</dbReference>
<gene>
    <name evidence="14" type="ORF">EZV62_012560</name>
</gene>
<dbReference type="AlphaFoldDB" id="A0A5C7HVN8"/>
<evidence type="ECO:0000256" key="1">
    <source>
        <dbReference type="ARBA" id="ARBA00010507"/>
    </source>
</evidence>
<evidence type="ECO:0000256" key="5">
    <source>
        <dbReference type="ARBA" id="ARBA00022741"/>
    </source>
</evidence>
<evidence type="ECO:0000313" key="14">
    <source>
        <dbReference type="EMBL" id="TXG61197.1"/>
    </source>
</evidence>
<feature type="region of interest" description="Disordered" evidence="11">
    <location>
        <begin position="13"/>
        <end position="53"/>
    </location>
</feature>
<feature type="region of interest" description="Disordered" evidence="11">
    <location>
        <begin position="951"/>
        <end position="981"/>
    </location>
</feature>
<dbReference type="InterPro" id="IPR001245">
    <property type="entry name" value="Ser-Thr/Tyr_kinase_cat_dom"/>
</dbReference>
<feature type="compositionally biased region" description="Low complexity" evidence="11">
    <location>
        <begin position="956"/>
        <end position="972"/>
    </location>
</feature>
<feature type="transmembrane region" description="Helical" evidence="12">
    <location>
        <begin position="1016"/>
        <end position="1037"/>
    </location>
</feature>
<dbReference type="GO" id="GO:0006950">
    <property type="term" value="P:response to stress"/>
    <property type="evidence" value="ECO:0007669"/>
    <property type="project" value="UniProtKB-ARBA"/>
</dbReference>
<dbReference type="PANTHER" id="PTHR44329:SF302">
    <property type="entry name" value="SERINE_THREONINE-PROTEIN KINASE SIS8-RELATED"/>
    <property type="match status" value="1"/>
</dbReference>
<feature type="compositionally biased region" description="Low complexity" evidence="11">
    <location>
        <begin position="31"/>
        <end position="51"/>
    </location>
</feature>